<gene>
    <name evidence="4" type="ORF">OVA965_LOCUS11057</name>
    <name evidence="5" type="ORF">TMI583_LOCUS11054</name>
</gene>
<feature type="transmembrane region" description="Helical" evidence="2">
    <location>
        <begin position="156"/>
        <end position="179"/>
    </location>
</feature>
<comment type="caution">
    <text evidence="4">The sequence shown here is derived from an EMBL/GenBank/DDBJ whole genome shotgun (WGS) entry which is preliminary data.</text>
</comment>
<dbReference type="AlphaFoldDB" id="A0A8S2DMN3"/>
<accession>A0A8S2DMN3</accession>
<feature type="domain" description="EGF-like" evidence="3">
    <location>
        <begin position="98"/>
        <end position="135"/>
    </location>
</feature>
<evidence type="ECO:0000256" key="2">
    <source>
        <dbReference type="SAM" id="Phobius"/>
    </source>
</evidence>
<feature type="disulfide bond" evidence="1">
    <location>
        <begin position="125"/>
        <end position="134"/>
    </location>
</feature>
<dbReference type="Proteomes" id="UP000682733">
    <property type="component" value="Unassembled WGS sequence"/>
</dbReference>
<dbReference type="PROSITE" id="PS50026">
    <property type="entry name" value="EGF_3"/>
    <property type="match status" value="1"/>
</dbReference>
<dbReference type="EMBL" id="CAJOBA010004201">
    <property type="protein sequence ID" value="CAF3706110.1"/>
    <property type="molecule type" value="Genomic_DNA"/>
</dbReference>
<keyword evidence="1" id="KW-1015">Disulfide bond</keyword>
<organism evidence="4 6">
    <name type="scientific">Didymodactylos carnosus</name>
    <dbReference type="NCBI Taxonomy" id="1234261"/>
    <lineage>
        <taxon>Eukaryota</taxon>
        <taxon>Metazoa</taxon>
        <taxon>Spiralia</taxon>
        <taxon>Gnathifera</taxon>
        <taxon>Rotifera</taxon>
        <taxon>Eurotatoria</taxon>
        <taxon>Bdelloidea</taxon>
        <taxon>Philodinida</taxon>
        <taxon>Philodinidae</taxon>
        <taxon>Didymodactylos</taxon>
    </lineage>
</organism>
<evidence type="ECO:0000313" key="4">
    <source>
        <dbReference type="EMBL" id="CAF0929250.1"/>
    </source>
</evidence>
<dbReference type="SUPFAM" id="SSF57196">
    <property type="entry name" value="EGF/Laminin"/>
    <property type="match status" value="1"/>
</dbReference>
<protein>
    <recommendedName>
        <fullName evidence="3">EGF-like domain-containing protein</fullName>
    </recommendedName>
</protein>
<keyword evidence="2" id="KW-0472">Membrane</keyword>
<proteinExistence type="predicted"/>
<reference evidence="4" key="1">
    <citation type="submission" date="2021-02" db="EMBL/GenBank/DDBJ databases">
        <authorList>
            <person name="Nowell W R."/>
        </authorList>
    </citation>
    <scope>NUCLEOTIDE SEQUENCE</scope>
</reference>
<evidence type="ECO:0000259" key="3">
    <source>
        <dbReference type="PROSITE" id="PS50026"/>
    </source>
</evidence>
<keyword evidence="1" id="KW-0245">EGF-like domain</keyword>
<evidence type="ECO:0000256" key="1">
    <source>
        <dbReference type="PROSITE-ProRule" id="PRU00076"/>
    </source>
</evidence>
<name>A0A8S2DMN3_9BILA</name>
<dbReference type="EMBL" id="CAJNOK010004198">
    <property type="protein sequence ID" value="CAF0929250.1"/>
    <property type="molecule type" value="Genomic_DNA"/>
</dbReference>
<dbReference type="Proteomes" id="UP000677228">
    <property type="component" value="Unassembled WGS sequence"/>
</dbReference>
<keyword evidence="2" id="KW-1133">Transmembrane helix</keyword>
<evidence type="ECO:0000313" key="5">
    <source>
        <dbReference type="EMBL" id="CAF3706110.1"/>
    </source>
</evidence>
<evidence type="ECO:0000313" key="6">
    <source>
        <dbReference type="Proteomes" id="UP000677228"/>
    </source>
</evidence>
<keyword evidence="2" id="KW-0812">Transmembrane</keyword>
<comment type="caution">
    <text evidence="1">Lacks conserved residue(s) required for the propagation of feature annotation.</text>
</comment>
<dbReference type="InterPro" id="IPR000742">
    <property type="entry name" value="EGF"/>
</dbReference>
<dbReference type="PROSITE" id="PS00022">
    <property type="entry name" value="EGF_1"/>
    <property type="match status" value="1"/>
</dbReference>
<sequence>MTTVHILKLNIRIYGSKTYSPQLIVKTLPDKPEIFKPYRLQCNTRGNPLPKLVWSKNTRQFRSSKAYAKNPMNKTQASITLAFDPVHKNPLEHYSKRKNSTCDFLDRCYDRGQCIILEKKLQCLCEKNFFGDRCEHSYDEMVKKHSNELLLFKSRFITSVMLGIVLVLLMTLGLISWLLSRAGKRHFKSQKTVSDIETVKDKKKDEDVVKNVNHIVEPPSSALLKNSTSIDNKLTANIQPKTIASVLPVPTEPNIVPDRTENKTLKINAFVPNNVKSVLPSSSQKPVLLNKSYFTDTSTNDEEDGDDFNDYDPDAILKRARTFSSQKETPIDEYEERFSFKMNNSEIHGLSNDIVLAEDYHYCLDDNGLIKPLESSSSRRMMIQPPPTRFTKYVSSRFVLPTPVNRN</sequence>